<evidence type="ECO:0000313" key="3">
    <source>
        <dbReference type="EMBL" id="MCT7947333.1"/>
    </source>
</evidence>
<feature type="domain" description="Activator of Hsp90 ATPase homologue 1/2-like C-terminal" evidence="2">
    <location>
        <begin position="22"/>
        <end position="157"/>
    </location>
</feature>
<dbReference type="EMBL" id="JAMTCC010000038">
    <property type="protein sequence ID" value="MCT7947333.1"/>
    <property type="molecule type" value="Genomic_DNA"/>
</dbReference>
<dbReference type="Gene3D" id="3.30.530.20">
    <property type="match status" value="1"/>
</dbReference>
<proteinExistence type="inferred from homology"/>
<sequence>MSTSQHVHNDNQRELVLERIIDAPPEKLFRAWTEPELLKIWFTPRPWTVASATLDVRAGGSNVIVMRSPEGQDFPNRGVYLEVVENERIVFTDAFTEAWVPSDKAFMTATITFEPVDGKTKYTARVQHWNSEDRQNHEDMGFHQGWSKATDQLEELVASI</sequence>
<comment type="caution">
    <text evidence="3">The sequence shown here is derived from an EMBL/GenBank/DDBJ whole genome shotgun (WGS) entry which is preliminary data.</text>
</comment>
<dbReference type="Proteomes" id="UP001155604">
    <property type="component" value="Unassembled WGS sequence"/>
</dbReference>
<gene>
    <name evidence="3" type="ORF">NE536_18455</name>
</gene>
<dbReference type="SUPFAM" id="SSF55961">
    <property type="entry name" value="Bet v1-like"/>
    <property type="match status" value="1"/>
</dbReference>
<comment type="similarity">
    <text evidence="1">Belongs to the AHA1 family.</text>
</comment>
<accession>A0A9X2WXS2</accession>
<dbReference type="InterPro" id="IPR013538">
    <property type="entry name" value="ASHA1/2-like_C"/>
</dbReference>
<evidence type="ECO:0000313" key="4">
    <source>
        <dbReference type="Proteomes" id="UP001155604"/>
    </source>
</evidence>
<dbReference type="InterPro" id="IPR023393">
    <property type="entry name" value="START-like_dom_sf"/>
</dbReference>
<protein>
    <submittedName>
        <fullName evidence="3">SRPBCC family protein</fullName>
    </submittedName>
</protein>
<reference evidence="3" key="1">
    <citation type="journal article" date="2023" name="Int. J. Syst. Evol. Microbiol.">
        <title>&lt;i&gt;Shewanella septentrionalis&lt;/i&gt; sp. nov. and &lt;i&gt;Shewanella holmiensis&lt;/i&gt; sp. nov., isolated from Baltic Sea water and sediments.</title>
        <authorList>
            <person name="Martin-Rodriguez A.J."/>
            <person name="Thorell K."/>
            <person name="Joffre E."/>
            <person name="Jensie-Markopoulos S."/>
            <person name="Moore E.R.B."/>
            <person name="Sjoling A."/>
        </authorList>
    </citation>
    <scope>NUCLEOTIDE SEQUENCE</scope>
    <source>
        <strain evidence="3">SP1W3</strain>
    </source>
</reference>
<organism evidence="3 4">
    <name type="scientific">Shewanella septentrionalis</name>
    <dbReference type="NCBI Taxonomy" id="2952223"/>
    <lineage>
        <taxon>Bacteria</taxon>
        <taxon>Pseudomonadati</taxon>
        <taxon>Pseudomonadota</taxon>
        <taxon>Gammaproteobacteria</taxon>
        <taxon>Alteromonadales</taxon>
        <taxon>Shewanellaceae</taxon>
        <taxon>Shewanella</taxon>
    </lineage>
</organism>
<dbReference type="Pfam" id="PF08327">
    <property type="entry name" value="AHSA1"/>
    <property type="match status" value="1"/>
</dbReference>
<keyword evidence="4" id="KW-1185">Reference proteome</keyword>
<evidence type="ECO:0000259" key="2">
    <source>
        <dbReference type="Pfam" id="PF08327"/>
    </source>
</evidence>
<dbReference type="AlphaFoldDB" id="A0A9X2WXS2"/>
<evidence type="ECO:0000256" key="1">
    <source>
        <dbReference type="ARBA" id="ARBA00006817"/>
    </source>
</evidence>
<dbReference type="CDD" id="cd08896">
    <property type="entry name" value="SRPBCC_CalC_Aha1-like_3"/>
    <property type="match status" value="1"/>
</dbReference>
<name>A0A9X2WXS2_9GAMM</name>
<dbReference type="RefSeq" id="WP_261273599.1">
    <property type="nucleotide sequence ID" value="NZ_JAMTCC010000038.1"/>
</dbReference>